<dbReference type="InterPro" id="IPR008928">
    <property type="entry name" value="6-hairpin_glycosidase_sf"/>
</dbReference>
<dbReference type="GO" id="GO:0005975">
    <property type="term" value="P:carbohydrate metabolic process"/>
    <property type="evidence" value="ECO:0007669"/>
    <property type="project" value="InterPro"/>
</dbReference>
<reference evidence="3" key="1">
    <citation type="submission" date="2009-09" db="EMBL/GenBank/DDBJ databases">
        <title>The complete chromosome of Sebaldella termitidis ATCC 33386.</title>
        <authorList>
            <consortium name="US DOE Joint Genome Institute (JGI-PGF)"/>
            <person name="Lucas S."/>
            <person name="Copeland A."/>
            <person name="Lapidus A."/>
            <person name="Glavina del Rio T."/>
            <person name="Dalin E."/>
            <person name="Tice H."/>
            <person name="Bruce D."/>
            <person name="Goodwin L."/>
            <person name="Pitluck S."/>
            <person name="Kyrpides N."/>
            <person name="Mavromatis K."/>
            <person name="Ivanova N."/>
            <person name="Mikhailova N."/>
            <person name="Sims D."/>
            <person name="Meincke L."/>
            <person name="Brettin T."/>
            <person name="Detter J.C."/>
            <person name="Han C."/>
            <person name="Larimer F."/>
            <person name="Land M."/>
            <person name="Hauser L."/>
            <person name="Markowitz V."/>
            <person name="Cheng J.F."/>
            <person name="Hugenholtz P."/>
            <person name="Woyke T."/>
            <person name="Wu D."/>
            <person name="Eisen J.A."/>
        </authorList>
    </citation>
    <scope>NUCLEOTIDE SEQUENCE [LARGE SCALE GENOMIC DNA]</scope>
    <source>
        <strain evidence="3">ATCC 33386 / NCTC 11300</strain>
    </source>
</reference>
<organism evidence="2 3">
    <name type="scientific">Sebaldella termitidis (strain ATCC 33386 / NCTC 11300)</name>
    <dbReference type="NCBI Taxonomy" id="526218"/>
    <lineage>
        <taxon>Bacteria</taxon>
        <taxon>Fusobacteriati</taxon>
        <taxon>Fusobacteriota</taxon>
        <taxon>Fusobacteriia</taxon>
        <taxon>Fusobacteriales</taxon>
        <taxon>Leptotrichiaceae</taxon>
        <taxon>Sebaldella</taxon>
    </lineage>
</organism>
<dbReference type="InterPro" id="IPR052043">
    <property type="entry name" value="PolySaccharide_Degr_Enz"/>
</dbReference>
<dbReference type="Gene3D" id="1.50.10.10">
    <property type="match status" value="1"/>
</dbReference>
<dbReference type="STRING" id="526218.Sterm_4039"/>
<dbReference type="CAZy" id="GH105">
    <property type="family name" value="Glycoside Hydrolase Family 105"/>
</dbReference>
<evidence type="ECO:0000313" key="2">
    <source>
        <dbReference type="EMBL" id="ACZ10871.1"/>
    </source>
</evidence>
<dbReference type="Proteomes" id="UP000000845">
    <property type="component" value="Chromosome"/>
</dbReference>
<dbReference type="AlphaFoldDB" id="D1AGB9"/>
<keyword evidence="1 2" id="KW-0378">Hydrolase</keyword>
<dbReference type="EMBL" id="CP001739">
    <property type="protein sequence ID" value="ACZ10871.1"/>
    <property type="molecule type" value="Genomic_DNA"/>
</dbReference>
<dbReference type="HOGENOM" id="CLU_043688_0_0_0"/>
<dbReference type="InterPro" id="IPR010905">
    <property type="entry name" value="Glyco_hydro_88"/>
</dbReference>
<protein>
    <submittedName>
        <fullName evidence="2">Glycosyl hydrolase family 88</fullName>
    </submittedName>
</protein>
<reference evidence="2 3" key="2">
    <citation type="journal article" date="2010" name="Stand. Genomic Sci.">
        <title>Complete genome sequence of Sebaldella termitidis type strain (NCTC 11300).</title>
        <authorList>
            <person name="Harmon-Smith M."/>
            <person name="Celia L."/>
            <person name="Chertkov O."/>
            <person name="Lapidus A."/>
            <person name="Copeland A."/>
            <person name="Glavina Del Rio T."/>
            <person name="Nolan M."/>
            <person name="Lucas S."/>
            <person name="Tice H."/>
            <person name="Cheng J.F."/>
            <person name="Han C."/>
            <person name="Detter J.C."/>
            <person name="Bruce D."/>
            <person name="Goodwin L."/>
            <person name="Pitluck S."/>
            <person name="Pati A."/>
            <person name="Liolios K."/>
            <person name="Ivanova N."/>
            <person name="Mavromatis K."/>
            <person name="Mikhailova N."/>
            <person name="Chen A."/>
            <person name="Palaniappan K."/>
            <person name="Land M."/>
            <person name="Hauser L."/>
            <person name="Chang Y.J."/>
            <person name="Jeffries C.D."/>
            <person name="Brettin T."/>
            <person name="Goker M."/>
            <person name="Beck B."/>
            <person name="Bristow J."/>
            <person name="Eisen J.A."/>
            <person name="Markowitz V."/>
            <person name="Hugenholtz P."/>
            <person name="Kyrpides N.C."/>
            <person name="Klenk H.P."/>
            <person name="Chen F."/>
        </authorList>
    </citation>
    <scope>NUCLEOTIDE SEQUENCE [LARGE SCALE GENOMIC DNA]</scope>
    <source>
        <strain evidence="3">ATCC 33386 / NCTC 11300</strain>
    </source>
</reference>
<accession>D1AGB9</accession>
<dbReference type="Pfam" id="PF07470">
    <property type="entry name" value="Glyco_hydro_88"/>
    <property type="match status" value="1"/>
</dbReference>
<sequence length="346" mass="39870">MDKTEVLNKLYERLTALEEDEGITPVYRWEWEQGVGLFSIYKLYEATGDKRCLEFLNGWYEKMLGKGFDKNINTMSPLLALTYLYEAEKNTDYLEVIKENAEWLMNKMPRTVEGGMQHLTTHTINNDQLWADTLFMTILFLARAGMVLNNQKMQDEAVYQTIIHIKYLSDCESGLWYHGWSLTERHFGGIFWGRGNCWITIAIPEILTIVEEISMTDRRLLEEAYKRQVGALIKYQDISGMWRTIINDEDSYFETSATAGFAYGILTGVKYGAIDKSHYLNSYMAVRYIVSNYLGEDGSLKQVSAGTAMGYDSEHYKNIGFCQTPYGQGLMILAVLALEDTEKFYN</sequence>
<dbReference type="PANTHER" id="PTHR33886">
    <property type="entry name" value="UNSATURATED RHAMNOGALACTURONAN HYDROLASE (EUROFUNG)"/>
    <property type="match status" value="1"/>
</dbReference>
<keyword evidence="3" id="KW-1185">Reference proteome</keyword>
<dbReference type="eggNOG" id="COG4225">
    <property type="taxonomic scope" value="Bacteria"/>
</dbReference>
<name>D1AGB9_SEBTE</name>
<proteinExistence type="predicted"/>
<dbReference type="GO" id="GO:0016787">
    <property type="term" value="F:hydrolase activity"/>
    <property type="evidence" value="ECO:0007669"/>
    <property type="project" value="UniProtKB-KW"/>
</dbReference>
<dbReference type="InterPro" id="IPR012341">
    <property type="entry name" value="6hp_glycosidase-like_sf"/>
</dbReference>
<evidence type="ECO:0000256" key="1">
    <source>
        <dbReference type="ARBA" id="ARBA00022801"/>
    </source>
</evidence>
<dbReference type="PANTHER" id="PTHR33886:SF8">
    <property type="entry name" value="UNSATURATED RHAMNOGALACTURONAN HYDROLASE (EUROFUNG)"/>
    <property type="match status" value="1"/>
</dbReference>
<evidence type="ECO:0000313" key="3">
    <source>
        <dbReference type="Proteomes" id="UP000000845"/>
    </source>
</evidence>
<gene>
    <name evidence="2" type="ordered locus">Sterm_4039</name>
</gene>
<dbReference type="KEGG" id="str:Sterm_4039"/>
<dbReference type="RefSeq" id="WP_012863446.1">
    <property type="nucleotide sequence ID" value="NC_013517.1"/>
</dbReference>
<dbReference type="SUPFAM" id="SSF48208">
    <property type="entry name" value="Six-hairpin glycosidases"/>
    <property type="match status" value="1"/>
</dbReference>